<protein>
    <submittedName>
        <fullName evidence="1">Superoxide dismutase</fullName>
    </submittedName>
</protein>
<name>A0A0L7AXJ4_BIFBR</name>
<organism evidence="1 2">
    <name type="scientific">Bifidobacterium breve MCC 1128</name>
    <dbReference type="NCBI Taxonomy" id="1365965"/>
    <lineage>
        <taxon>Bacteria</taxon>
        <taxon>Bacillati</taxon>
        <taxon>Actinomycetota</taxon>
        <taxon>Actinomycetes</taxon>
        <taxon>Bifidobacteriales</taxon>
        <taxon>Bifidobacteriaceae</taxon>
        <taxon>Bifidobacterium</taxon>
    </lineage>
</organism>
<dbReference type="AlphaFoldDB" id="A0A0L7AXJ4"/>
<comment type="caution">
    <text evidence="1">The sequence shown here is derived from an EMBL/GenBank/DDBJ whole genome shotgun (WGS) entry which is preliminary data.</text>
</comment>
<dbReference type="PATRIC" id="fig|1365965.3.peg.1526"/>
<dbReference type="Proteomes" id="UP000037193">
    <property type="component" value="Unassembled WGS sequence"/>
</dbReference>
<evidence type="ECO:0000313" key="2">
    <source>
        <dbReference type="Proteomes" id="UP000037193"/>
    </source>
</evidence>
<evidence type="ECO:0000313" key="1">
    <source>
        <dbReference type="EMBL" id="KOA39966.1"/>
    </source>
</evidence>
<dbReference type="RefSeq" id="WP_052789560.1">
    <property type="nucleotide sequence ID" value="NZ_AVQD01000012.1"/>
</dbReference>
<dbReference type="EMBL" id="AVQD01000012">
    <property type="protein sequence ID" value="KOA39966.1"/>
    <property type="molecule type" value="Genomic_DNA"/>
</dbReference>
<sequence length="132" mass="14024">MTNTTHTIQTITATGLAAIMALGLTACMDGIEHPENYPTNGSKKITATSNPQDISADQLGHTWPLTVDHGTVSCTHNSKGDPVMRFTAPDGTRYALNQTSDNKDLPDINQLLADGKSTGTLTSFAFTVCDVK</sequence>
<gene>
    <name evidence="1" type="ORF">BBM1128_07600</name>
</gene>
<proteinExistence type="predicted"/>
<reference evidence="1 2" key="1">
    <citation type="journal article" date="2015" name="Int J Genomics">
        <title>Comparative Genomics Revealed Genetic Diversity and Species/Strain-Level Differences in Carbohydrate Metabolism of Three Probiotic Bifidobacterial Species.</title>
        <authorList>
            <person name="Odamaki T."/>
            <person name="Horigome A."/>
            <person name="Sugahara H."/>
            <person name="Hashikura N."/>
            <person name="Minami J."/>
            <person name="Xiao J.Z."/>
            <person name="Abe F."/>
        </authorList>
    </citation>
    <scope>NUCLEOTIDE SEQUENCE [LARGE SCALE GENOMIC DNA]</scope>
    <source>
        <strain evidence="1 2">MCC 1128</strain>
    </source>
</reference>
<accession>A0A0L7AXJ4</accession>